<dbReference type="RefSeq" id="WP_172555044.1">
    <property type="nucleotide sequence ID" value="NZ_CP035727.2"/>
</dbReference>
<sequence>MLDHTPDWIKRKYKQALQEKYEQHHNNVYGQFQSYMLLIDAMVNKGEDFTKILPPTLEEAMKKQMDNESDSTSNNQEQYDETEWWSEQKAEEKA</sequence>
<dbReference type="Proteomes" id="UP000501374">
    <property type="component" value="Chromosome"/>
</dbReference>
<gene>
    <name evidence="2" type="ORF">EVG22_23340</name>
</gene>
<dbReference type="EMBL" id="CP035727">
    <property type="protein sequence ID" value="QIW21184.1"/>
    <property type="molecule type" value="Genomic_DNA"/>
</dbReference>
<name>A0A6H0TNF2_BACTU</name>
<dbReference type="AlphaFoldDB" id="A0A6H0TNF2"/>
<accession>A0A6H0TNF2</accession>
<evidence type="ECO:0000313" key="3">
    <source>
        <dbReference type="Proteomes" id="UP000501374"/>
    </source>
</evidence>
<protein>
    <submittedName>
        <fullName evidence="2">Uncharacterized protein</fullName>
    </submittedName>
</protein>
<organism evidence="2 3">
    <name type="scientific">Bacillus thuringiensis serovar andalousiensis</name>
    <dbReference type="NCBI Taxonomy" id="257985"/>
    <lineage>
        <taxon>Bacteria</taxon>
        <taxon>Bacillati</taxon>
        <taxon>Bacillota</taxon>
        <taxon>Bacilli</taxon>
        <taxon>Bacillales</taxon>
        <taxon>Bacillaceae</taxon>
        <taxon>Bacillus</taxon>
        <taxon>Bacillus cereus group</taxon>
    </lineage>
</organism>
<evidence type="ECO:0000256" key="1">
    <source>
        <dbReference type="SAM" id="MobiDB-lite"/>
    </source>
</evidence>
<reference evidence="3" key="1">
    <citation type="submission" date="2019-02" db="EMBL/GenBank/DDBJ databases">
        <title>Structural and Functional analysis of Lanthipeptide from Bacillus thuringiensis serovar andalousiensis B23193.</title>
        <authorList>
            <person name="Andreeva J.V."/>
            <person name="Grigoreva A."/>
        </authorList>
    </citation>
    <scope>NUCLEOTIDE SEQUENCE [LARGE SCALE GENOMIC DNA]</scope>
    <source>
        <strain evidence="3">B23193</strain>
    </source>
</reference>
<proteinExistence type="predicted"/>
<evidence type="ECO:0000313" key="2">
    <source>
        <dbReference type="EMBL" id="QIW21184.1"/>
    </source>
</evidence>
<feature type="region of interest" description="Disordered" evidence="1">
    <location>
        <begin position="60"/>
        <end position="94"/>
    </location>
</feature>